<evidence type="ECO:0000256" key="1">
    <source>
        <dbReference type="SAM" id="MobiDB-lite"/>
    </source>
</evidence>
<dbReference type="VEuPathDB" id="PlasmoDB:PocGH01_00120800"/>
<organism evidence="2 3">
    <name type="scientific">Plasmodium ovale</name>
    <name type="common">malaria parasite P. ovale</name>
    <dbReference type="NCBI Taxonomy" id="36330"/>
    <lineage>
        <taxon>Eukaryota</taxon>
        <taxon>Sar</taxon>
        <taxon>Alveolata</taxon>
        <taxon>Apicomplexa</taxon>
        <taxon>Aconoidasida</taxon>
        <taxon>Haemosporida</taxon>
        <taxon>Plasmodiidae</taxon>
        <taxon>Plasmodium</taxon>
        <taxon>Plasmodium (Plasmodium)</taxon>
    </lineage>
</organism>
<keyword evidence="3" id="KW-1185">Reference proteome</keyword>
<accession>A0A1D3JD25</accession>
<evidence type="ECO:0000313" key="2">
    <source>
        <dbReference type="EMBL" id="SBT83427.1"/>
    </source>
</evidence>
<sequence>MTITTDGERIIGVTFKELPSSVREIQKEHECDDKPCERTTLGTERKEDTIKIYGSPLYPLAPEKTDTHPSNSVKYGIHGVSEESGITYSHDLGNPIPLPIYPSEEHYSATISLASANFHDSPAAKDSFLKIRNSNRDTIILHVPDVFRKKTLHEENPSTGEKPSDEQSTYVDDPLLIIPGPPVTQMTSNEDAPVTARVSSTELQPSS</sequence>
<protein>
    <submittedName>
        <fullName evidence="2">Uncharacterized protein</fullName>
    </submittedName>
</protein>
<evidence type="ECO:0000313" key="3">
    <source>
        <dbReference type="Proteomes" id="UP000242942"/>
    </source>
</evidence>
<dbReference type="EMBL" id="FLRI01000109">
    <property type="protein sequence ID" value="SBT83427.1"/>
    <property type="molecule type" value="Genomic_DNA"/>
</dbReference>
<feature type="compositionally biased region" description="Polar residues" evidence="1">
    <location>
        <begin position="197"/>
        <end position="207"/>
    </location>
</feature>
<feature type="compositionally biased region" description="Polar residues" evidence="1">
    <location>
        <begin position="157"/>
        <end position="170"/>
    </location>
</feature>
<dbReference type="Proteomes" id="UP000242942">
    <property type="component" value="Unassembled WGS sequence"/>
</dbReference>
<feature type="region of interest" description="Disordered" evidence="1">
    <location>
        <begin position="152"/>
        <end position="207"/>
    </location>
</feature>
<reference evidence="2 3" key="1">
    <citation type="submission" date="2016-06" db="EMBL/GenBank/DDBJ databases">
        <authorList>
            <consortium name="Pathogen Informatics"/>
        </authorList>
    </citation>
    <scope>NUCLEOTIDE SEQUENCE [LARGE SCALE GENOMIC DNA]</scope>
    <source>
        <strain evidence="2">PocGH01</strain>
    </source>
</reference>
<gene>
    <name evidence="2" type="primary">PocGH01_00120800</name>
    <name evidence="2" type="ORF">POCGH01_00120800</name>
</gene>
<dbReference type="AlphaFoldDB" id="A0A1D3JD25"/>
<name>A0A1D3JD25_PLAOA</name>
<proteinExistence type="predicted"/>